<proteinExistence type="inferred from homology"/>
<name>A0A6A6JM06_WESOR</name>
<evidence type="ECO:0000256" key="2">
    <source>
        <dbReference type="ARBA" id="ARBA00006279"/>
    </source>
</evidence>
<dbReference type="Pfam" id="PF06963">
    <property type="entry name" value="FPN1"/>
    <property type="match status" value="1"/>
</dbReference>
<evidence type="ECO:0000256" key="7">
    <source>
        <dbReference type="RuleBase" id="RU365065"/>
    </source>
</evidence>
<comment type="similarity">
    <text evidence="2 7">Belongs to the ferroportin (FP) (TC 2.A.100) family. SLC40A subfamily.</text>
</comment>
<dbReference type="PANTHER" id="PTHR11660:SF57">
    <property type="entry name" value="SOLUTE CARRIER FAMILY 40 MEMBER"/>
    <property type="match status" value="1"/>
</dbReference>
<gene>
    <name evidence="9" type="ORF">EI97DRAFT_397332</name>
</gene>
<dbReference type="GeneID" id="54549534"/>
<dbReference type="RefSeq" id="XP_033654813.1">
    <property type="nucleotide sequence ID" value="XM_033796359.1"/>
</dbReference>
<keyword evidence="7" id="KW-0406">Ion transport</keyword>
<keyword evidence="4 7" id="KW-0812">Transmembrane</keyword>
<evidence type="ECO:0000256" key="1">
    <source>
        <dbReference type="ARBA" id="ARBA00004141"/>
    </source>
</evidence>
<evidence type="ECO:0000313" key="10">
    <source>
        <dbReference type="Proteomes" id="UP000800097"/>
    </source>
</evidence>
<dbReference type="AlphaFoldDB" id="A0A6A6JM06"/>
<dbReference type="EMBL" id="ML986491">
    <property type="protein sequence ID" value="KAF2277274.1"/>
    <property type="molecule type" value="Genomic_DNA"/>
</dbReference>
<protein>
    <recommendedName>
        <fullName evidence="7">Solute carrier family 40 member</fullName>
    </recommendedName>
</protein>
<comment type="subcellular location">
    <subcellularLocation>
        <location evidence="1 7">Membrane</location>
        <topology evidence="1 7">Multi-pass membrane protein</topology>
    </subcellularLocation>
</comment>
<feature type="transmembrane region" description="Helical" evidence="7">
    <location>
        <begin position="164"/>
        <end position="186"/>
    </location>
</feature>
<dbReference type="Proteomes" id="UP000800097">
    <property type="component" value="Unassembled WGS sequence"/>
</dbReference>
<dbReference type="InterPro" id="IPR036259">
    <property type="entry name" value="MFS_trans_sf"/>
</dbReference>
<organism evidence="9 10">
    <name type="scientific">Westerdykella ornata</name>
    <dbReference type="NCBI Taxonomy" id="318751"/>
    <lineage>
        <taxon>Eukaryota</taxon>
        <taxon>Fungi</taxon>
        <taxon>Dikarya</taxon>
        <taxon>Ascomycota</taxon>
        <taxon>Pezizomycotina</taxon>
        <taxon>Dothideomycetes</taxon>
        <taxon>Pleosporomycetidae</taxon>
        <taxon>Pleosporales</taxon>
        <taxon>Sporormiaceae</taxon>
        <taxon>Westerdykella</taxon>
    </lineage>
</organism>
<evidence type="ECO:0000256" key="5">
    <source>
        <dbReference type="ARBA" id="ARBA00022989"/>
    </source>
</evidence>
<keyword evidence="3 7" id="KW-0813">Transport</keyword>
<feature type="transmembrane region" description="Helical" evidence="7">
    <location>
        <begin position="452"/>
        <end position="473"/>
    </location>
</feature>
<feature type="transmembrane region" description="Helical" evidence="7">
    <location>
        <begin position="344"/>
        <end position="364"/>
    </location>
</feature>
<evidence type="ECO:0000313" key="9">
    <source>
        <dbReference type="EMBL" id="KAF2277274.1"/>
    </source>
</evidence>
<comment type="function">
    <text evidence="7">May be involved in iron transport and iron homeostasis.</text>
</comment>
<feature type="transmembrane region" description="Helical" evidence="7">
    <location>
        <begin position="20"/>
        <end position="41"/>
    </location>
</feature>
<dbReference type="SUPFAM" id="SSF103473">
    <property type="entry name" value="MFS general substrate transporter"/>
    <property type="match status" value="1"/>
</dbReference>
<evidence type="ECO:0000256" key="3">
    <source>
        <dbReference type="ARBA" id="ARBA00022448"/>
    </source>
</evidence>
<sequence length="495" mass="54042">MPSPPANPPKSLTTRLYTSHFLSTWNSRLFEMGAVLFLAAIYRQTLRPMSIYALARSGAAILLSPAVGSWIDHGDRLSVVRVSIVGQRVAVAVSCGLFWWLLFSKLTTGLFALTVVLACVEKLCSIMNLVSVERDWVVVITQDNVVARRLLNARMRRIDLFCKLVGPLAISLVNGASTRIAIWVTLGMNCSSVLVEYFTIATVFHRVPALRRTTTTTTITTTTNAEGAIELQPATHESTSNPTPPPPTPKTKHLTTSLLALASHILPLPTLPFYIHHRAFLPSLSLSLLYLTVLSFSAQMLTYLLASGYTSTHVGLARALATCFELSATWLAPRLQSRIGAIRAGIWFLSWQMVWLAAGLSWFFGTTTTTNTTTNTTTTTTTTISAATGLVIATALSRIGLWGFDLCAQSIVQEDVDESHRGAFSTVETALQNAFEMLSFASTVVWARPDQFRWPVVVSVAAVYVAGGLYAGFVRRRRGHLVHAPACVRPKVEGD</sequence>
<feature type="transmembrane region" description="Helical" evidence="7">
    <location>
        <begin position="97"/>
        <end position="120"/>
    </location>
</feature>
<evidence type="ECO:0000256" key="6">
    <source>
        <dbReference type="ARBA" id="ARBA00023136"/>
    </source>
</evidence>
<feature type="transmembrane region" description="Helical" evidence="7">
    <location>
        <begin position="287"/>
        <end position="306"/>
    </location>
</feature>
<dbReference type="GO" id="GO:0016020">
    <property type="term" value="C:membrane"/>
    <property type="evidence" value="ECO:0007669"/>
    <property type="project" value="UniProtKB-SubCell"/>
</dbReference>
<feature type="transmembrane region" description="Helical" evidence="7">
    <location>
        <begin position="53"/>
        <end position="71"/>
    </location>
</feature>
<evidence type="ECO:0000256" key="8">
    <source>
        <dbReference type="SAM" id="MobiDB-lite"/>
    </source>
</evidence>
<keyword evidence="6 7" id="KW-0472">Membrane</keyword>
<dbReference type="OrthoDB" id="648861at2759"/>
<keyword evidence="10" id="KW-1185">Reference proteome</keyword>
<dbReference type="PANTHER" id="PTHR11660">
    <property type="entry name" value="SOLUTE CARRIER FAMILY 40 MEMBER"/>
    <property type="match status" value="1"/>
</dbReference>
<dbReference type="InterPro" id="IPR009716">
    <property type="entry name" value="Ferroportin-1"/>
</dbReference>
<comment type="caution">
    <text evidence="7">Lacks conserved residue(s) required for the propagation of feature annotation.</text>
</comment>
<keyword evidence="5 7" id="KW-1133">Transmembrane helix</keyword>
<accession>A0A6A6JM06</accession>
<dbReference type="GO" id="GO:0005381">
    <property type="term" value="F:iron ion transmembrane transporter activity"/>
    <property type="evidence" value="ECO:0007669"/>
    <property type="project" value="UniProtKB-UniRule"/>
</dbReference>
<evidence type="ECO:0000256" key="4">
    <source>
        <dbReference type="ARBA" id="ARBA00022692"/>
    </source>
</evidence>
<feature type="region of interest" description="Disordered" evidence="8">
    <location>
        <begin position="226"/>
        <end position="251"/>
    </location>
</feature>
<reference evidence="9" key="1">
    <citation type="journal article" date="2020" name="Stud. Mycol.">
        <title>101 Dothideomycetes genomes: a test case for predicting lifestyles and emergence of pathogens.</title>
        <authorList>
            <person name="Haridas S."/>
            <person name="Albert R."/>
            <person name="Binder M."/>
            <person name="Bloem J."/>
            <person name="Labutti K."/>
            <person name="Salamov A."/>
            <person name="Andreopoulos B."/>
            <person name="Baker S."/>
            <person name="Barry K."/>
            <person name="Bills G."/>
            <person name="Bluhm B."/>
            <person name="Cannon C."/>
            <person name="Castanera R."/>
            <person name="Culley D."/>
            <person name="Daum C."/>
            <person name="Ezra D."/>
            <person name="Gonzalez J."/>
            <person name="Henrissat B."/>
            <person name="Kuo A."/>
            <person name="Liang C."/>
            <person name="Lipzen A."/>
            <person name="Lutzoni F."/>
            <person name="Magnuson J."/>
            <person name="Mondo S."/>
            <person name="Nolan M."/>
            <person name="Ohm R."/>
            <person name="Pangilinan J."/>
            <person name="Park H.-J."/>
            <person name="Ramirez L."/>
            <person name="Alfaro M."/>
            <person name="Sun H."/>
            <person name="Tritt A."/>
            <person name="Yoshinaga Y."/>
            <person name="Zwiers L.-H."/>
            <person name="Turgeon B."/>
            <person name="Goodwin S."/>
            <person name="Spatafora J."/>
            <person name="Crous P."/>
            <person name="Grigoriev I."/>
        </authorList>
    </citation>
    <scope>NUCLEOTIDE SEQUENCE</scope>
    <source>
        <strain evidence="9">CBS 379.55</strain>
    </source>
</reference>